<dbReference type="InterPro" id="IPR003599">
    <property type="entry name" value="Ig_sub"/>
</dbReference>
<evidence type="ECO:0000313" key="11">
    <source>
        <dbReference type="Proteomes" id="UP000541249"/>
    </source>
</evidence>
<keyword evidence="7" id="KW-0393">Immunoglobulin domain</keyword>
<gene>
    <name evidence="10" type="primary">Btn1a1_2</name>
    <name evidence="10" type="ORF">EURGUL_R13718</name>
</gene>
<dbReference type="SMART" id="SM00406">
    <property type="entry name" value="IGv"/>
    <property type="match status" value="1"/>
</dbReference>
<feature type="domain" description="Ig-like" evidence="9">
    <location>
        <begin position="8"/>
        <end position="116"/>
    </location>
</feature>
<dbReference type="InterPro" id="IPR001870">
    <property type="entry name" value="B30.2/SPRY"/>
</dbReference>
<comment type="caution">
    <text evidence="10">The sequence shown here is derived from an EMBL/GenBank/DDBJ whole genome shotgun (WGS) entry which is preliminary data.</text>
</comment>
<dbReference type="OrthoDB" id="6105938at2759"/>
<dbReference type="Gene3D" id="2.60.40.10">
    <property type="entry name" value="Immunoglobulins"/>
    <property type="match status" value="2"/>
</dbReference>
<dbReference type="InterPro" id="IPR003879">
    <property type="entry name" value="Butyrophylin_SPRY"/>
</dbReference>
<dbReference type="PROSITE" id="PS50835">
    <property type="entry name" value="IG_LIKE"/>
    <property type="match status" value="1"/>
</dbReference>
<evidence type="ECO:0000259" key="9">
    <source>
        <dbReference type="PROSITE" id="PS50835"/>
    </source>
</evidence>
<reference evidence="10 11" key="1">
    <citation type="submission" date="2019-09" db="EMBL/GenBank/DDBJ databases">
        <title>Bird 10,000 Genomes (B10K) Project - Family phase.</title>
        <authorList>
            <person name="Zhang G."/>
        </authorList>
    </citation>
    <scope>NUCLEOTIDE SEQUENCE [LARGE SCALE GENOMIC DNA]</scope>
    <source>
        <strain evidence="10">B10K-DU-002-51</strain>
        <tissue evidence="10">Muscle</tissue>
    </source>
</reference>
<evidence type="ECO:0000256" key="1">
    <source>
        <dbReference type="ARBA" id="ARBA00004479"/>
    </source>
</evidence>
<dbReference type="SMART" id="SM00449">
    <property type="entry name" value="SPRY"/>
    <property type="match status" value="1"/>
</dbReference>
<dbReference type="InterPro" id="IPR036179">
    <property type="entry name" value="Ig-like_dom_sf"/>
</dbReference>
<evidence type="ECO:0000313" key="10">
    <source>
        <dbReference type="EMBL" id="NXW63599.1"/>
    </source>
</evidence>
<dbReference type="EMBL" id="VZZY01020282">
    <property type="protein sequence ID" value="NXW63599.1"/>
    <property type="molecule type" value="Genomic_DNA"/>
</dbReference>
<keyword evidence="3" id="KW-0812">Transmembrane</keyword>
<dbReference type="SUPFAM" id="SSF49899">
    <property type="entry name" value="Concanavalin A-like lectins/glucanases"/>
    <property type="match status" value="1"/>
</dbReference>
<dbReference type="SMART" id="SM00589">
    <property type="entry name" value="PRY"/>
    <property type="match status" value="1"/>
</dbReference>
<feature type="non-terminal residue" evidence="10">
    <location>
        <position position="1"/>
    </location>
</feature>
<sequence length="458" mass="51235">LFLAGEGPLTVSIEPSVVRVGEQVTLSCRLTNSVPSNTNVLWYKREKGRDTLLCSSSSVGGVVEQCQGEEGRRTAGHWQRRALLLVIRQVQVADEGTYVCAVNGSDVTQEATTDLDVAAIGHKPTVNRDVQEARTCRYTCKSKQWYPKPEVVWTNYGGDRVYVEAETKVTWSERDHFTVQSNITVPCDSVDVVCVVQLNKYKISLSGFSPSSWSCAAKQGAHSSLSFLTEYQKEIAPAWAALIVSLFSTSPSCPEKLQSQQKRACDAEKGLEWVQRKATKQMKGLEKKSYEDWLRDLGLFNDIKVDASTAHPHLSIAADKKSFTHKSQVQKVTQSEGSFDSSVCVLGSEGFSSGKHYWVVDVEKSNDWDVGVARKSAPRKGVLSLSPKEGFWVLGLNFKDYWARTDPWTRLTVQKNPREVGVYLNCEEKTLTFFNATDMSVMFTFRDCAFSEEVYPFF</sequence>
<dbReference type="Proteomes" id="UP000541249">
    <property type="component" value="Unassembled WGS sequence"/>
</dbReference>
<evidence type="ECO:0000259" key="8">
    <source>
        <dbReference type="PROSITE" id="PS50188"/>
    </source>
</evidence>
<dbReference type="Pfam" id="PF07686">
    <property type="entry name" value="V-set"/>
    <property type="match status" value="1"/>
</dbReference>
<protein>
    <submittedName>
        <fullName evidence="10">BT1A1 protein</fullName>
    </submittedName>
</protein>
<dbReference type="InterPro" id="IPR013783">
    <property type="entry name" value="Ig-like_fold"/>
</dbReference>
<dbReference type="SMART" id="SM00409">
    <property type="entry name" value="IG"/>
    <property type="match status" value="1"/>
</dbReference>
<dbReference type="InterPro" id="IPR013320">
    <property type="entry name" value="ConA-like_dom_sf"/>
</dbReference>
<keyword evidence="4" id="KW-0732">Signal</keyword>
<evidence type="ECO:0000256" key="4">
    <source>
        <dbReference type="ARBA" id="ARBA00022729"/>
    </source>
</evidence>
<dbReference type="AlphaFoldDB" id="A0A7L4DMQ3"/>
<dbReference type="Pfam" id="PF00622">
    <property type="entry name" value="SPRY"/>
    <property type="match status" value="1"/>
</dbReference>
<dbReference type="PANTHER" id="PTHR24103">
    <property type="entry name" value="E3 UBIQUITIN-PROTEIN LIGASE TRIM"/>
    <property type="match status" value="1"/>
</dbReference>
<evidence type="ECO:0000256" key="5">
    <source>
        <dbReference type="ARBA" id="ARBA00022989"/>
    </source>
</evidence>
<organism evidence="10 11">
    <name type="scientific">Eurystomus gularis</name>
    <dbReference type="NCBI Taxonomy" id="325343"/>
    <lineage>
        <taxon>Eukaryota</taxon>
        <taxon>Metazoa</taxon>
        <taxon>Chordata</taxon>
        <taxon>Craniata</taxon>
        <taxon>Vertebrata</taxon>
        <taxon>Euteleostomi</taxon>
        <taxon>Archelosauria</taxon>
        <taxon>Archosauria</taxon>
        <taxon>Dinosauria</taxon>
        <taxon>Saurischia</taxon>
        <taxon>Theropoda</taxon>
        <taxon>Coelurosauria</taxon>
        <taxon>Aves</taxon>
        <taxon>Neognathae</taxon>
        <taxon>Neoaves</taxon>
        <taxon>Telluraves</taxon>
        <taxon>Coraciimorphae</taxon>
        <taxon>Coraciiformes</taxon>
        <taxon>Coraciidae</taxon>
        <taxon>Eurystomus</taxon>
    </lineage>
</organism>
<evidence type="ECO:0000256" key="7">
    <source>
        <dbReference type="ARBA" id="ARBA00023319"/>
    </source>
</evidence>
<evidence type="ECO:0000256" key="2">
    <source>
        <dbReference type="ARBA" id="ARBA00007591"/>
    </source>
</evidence>
<proteinExistence type="inferred from homology"/>
<keyword evidence="6" id="KW-0472">Membrane</keyword>
<feature type="non-terminal residue" evidence="10">
    <location>
        <position position="458"/>
    </location>
</feature>
<dbReference type="InterPro" id="IPR043136">
    <property type="entry name" value="B30.2/SPRY_sf"/>
</dbReference>
<keyword evidence="5" id="KW-1133">Transmembrane helix</keyword>
<evidence type="ECO:0000256" key="3">
    <source>
        <dbReference type="ARBA" id="ARBA00022692"/>
    </source>
</evidence>
<keyword evidence="11" id="KW-1185">Reference proteome</keyword>
<accession>A0A7L4DMQ3</accession>
<name>A0A7L4DMQ3_9AVES</name>
<dbReference type="PROSITE" id="PS50188">
    <property type="entry name" value="B302_SPRY"/>
    <property type="match status" value="1"/>
</dbReference>
<feature type="domain" description="B30.2/SPRY" evidence="8">
    <location>
        <begin position="282"/>
        <end position="458"/>
    </location>
</feature>
<dbReference type="InterPro" id="IPR053896">
    <property type="entry name" value="BTN3A2-like_Ig-C"/>
</dbReference>
<dbReference type="FunFam" id="2.60.120.920:FF:000004">
    <property type="entry name" value="Butyrophilin subfamily 1 member A1"/>
    <property type="match status" value="1"/>
</dbReference>
<evidence type="ECO:0000256" key="6">
    <source>
        <dbReference type="ARBA" id="ARBA00023136"/>
    </source>
</evidence>
<dbReference type="GO" id="GO:0016020">
    <property type="term" value="C:membrane"/>
    <property type="evidence" value="ECO:0007669"/>
    <property type="project" value="UniProtKB-SubCell"/>
</dbReference>
<dbReference type="SUPFAM" id="SSF48726">
    <property type="entry name" value="Immunoglobulin"/>
    <property type="match status" value="1"/>
</dbReference>
<dbReference type="CDD" id="cd13733">
    <property type="entry name" value="SPRY_PRY_C-I_1"/>
    <property type="match status" value="1"/>
</dbReference>
<dbReference type="InterPro" id="IPR013106">
    <property type="entry name" value="Ig_V-set"/>
</dbReference>
<dbReference type="InterPro" id="IPR050143">
    <property type="entry name" value="TRIM/RBCC"/>
</dbReference>
<dbReference type="InterPro" id="IPR007110">
    <property type="entry name" value="Ig-like_dom"/>
</dbReference>
<dbReference type="PRINTS" id="PR01407">
    <property type="entry name" value="BUTYPHLNCDUF"/>
</dbReference>
<comment type="similarity">
    <text evidence="2">Belongs to the immunoglobulin superfamily. BTN/MOG family.</text>
</comment>
<dbReference type="InterPro" id="IPR006574">
    <property type="entry name" value="PRY"/>
</dbReference>
<dbReference type="InterPro" id="IPR003877">
    <property type="entry name" value="SPRY_dom"/>
</dbReference>
<dbReference type="Pfam" id="PF13765">
    <property type="entry name" value="PRY"/>
    <property type="match status" value="1"/>
</dbReference>
<comment type="subcellular location">
    <subcellularLocation>
        <location evidence="1">Membrane</location>
        <topology evidence="1">Single-pass type I membrane protein</topology>
    </subcellularLocation>
</comment>
<dbReference type="Gene3D" id="2.60.120.920">
    <property type="match status" value="1"/>
</dbReference>
<dbReference type="Pfam" id="PF22705">
    <property type="entry name" value="C2-set_3"/>
    <property type="match status" value="1"/>
</dbReference>